<reference evidence="2" key="1">
    <citation type="submission" date="2016-10" db="EMBL/GenBank/DDBJ databases">
        <authorList>
            <person name="Benchimol M."/>
            <person name="Almeida L.G."/>
            <person name="Vasconcelos A.T."/>
            <person name="Perreira-Neves A."/>
            <person name="Rosa I.A."/>
            <person name="Tasca T."/>
            <person name="Bogo M.R."/>
            <person name="de Souza W."/>
        </authorList>
    </citation>
    <scope>NUCLEOTIDE SEQUENCE [LARGE SCALE GENOMIC DNA]</scope>
    <source>
        <strain evidence="2">K</strain>
    </source>
</reference>
<dbReference type="AlphaFoldDB" id="A0A1J4J8U1"/>
<dbReference type="VEuPathDB" id="TrichDB:TRFO_11639"/>
<name>A0A1J4J8U1_9EUKA</name>
<keyword evidence="3" id="KW-1185">Reference proteome</keyword>
<sequence length="163" mass="17831">MGENEDGVMTPITSIKISQPEIEEQEESENEQKAERVNNKYTVSLASPDTEAFEDLLSFETKQDVDQMFYASGKFADGNIYSLVTLSTHEAELTVYDPSAKTVTLYRLQKPVPVQQTSMMQMLMPMLPMLIMQFMGRPNFAPPQQQGGEGGGEGGAAPAGGAN</sequence>
<comment type="caution">
    <text evidence="2">The sequence shown here is derived from an EMBL/GenBank/DDBJ whole genome shotgun (WGS) entry which is preliminary data.</text>
</comment>
<evidence type="ECO:0000256" key="1">
    <source>
        <dbReference type="SAM" id="MobiDB-lite"/>
    </source>
</evidence>
<gene>
    <name evidence="2" type="ORF">TRFO_11639</name>
</gene>
<dbReference type="Proteomes" id="UP000179807">
    <property type="component" value="Unassembled WGS sequence"/>
</dbReference>
<evidence type="ECO:0000313" key="2">
    <source>
        <dbReference type="EMBL" id="OHS93644.1"/>
    </source>
</evidence>
<feature type="region of interest" description="Disordered" evidence="1">
    <location>
        <begin position="1"/>
        <end position="37"/>
    </location>
</feature>
<protein>
    <submittedName>
        <fullName evidence="2">Uncharacterized protein</fullName>
    </submittedName>
</protein>
<evidence type="ECO:0000313" key="3">
    <source>
        <dbReference type="Proteomes" id="UP000179807"/>
    </source>
</evidence>
<feature type="region of interest" description="Disordered" evidence="1">
    <location>
        <begin position="138"/>
        <end position="163"/>
    </location>
</feature>
<dbReference type="RefSeq" id="XP_068346781.1">
    <property type="nucleotide sequence ID" value="XM_068496149.1"/>
</dbReference>
<dbReference type="EMBL" id="MLAK01001382">
    <property type="protein sequence ID" value="OHS93644.1"/>
    <property type="molecule type" value="Genomic_DNA"/>
</dbReference>
<proteinExistence type="predicted"/>
<dbReference type="GeneID" id="94830853"/>
<accession>A0A1J4J8U1</accession>
<organism evidence="2 3">
    <name type="scientific">Tritrichomonas foetus</name>
    <dbReference type="NCBI Taxonomy" id="1144522"/>
    <lineage>
        <taxon>Eukaryota</taxon>
        <taxon>Metamonada</taxon>
        <taxon>Parabasalia</taxon>
        <taxon>Tritrichomonadida</taxon>
        <taxon>Tritrichomonadidae</taxon>
        <taxon>Tritrichomonas</taxon>
    </lineage>
</organism>
<feature type="compositionally biased region" description="Gly residues" evidence="1">
    <location>
        <begin position="147"/>
        <end position="163"/>
    </location>
</feature>